<sequence length="345" mass="39751">MEIVLGLFKEKIGNTVFNSLEDCVNSFLRFIIEEKSLFKFEQNEKQLVLNICSNVLRNMNILTKIGKNVLERKLSTDDLKQIEEDCMQRIEKNILKQTSQIENSVQQYIYDSYLIDIKNCIMEHMTYADNEQIEHFASFLCLNFDKLLFQTGYTGLVFAGYGEQEIFPQMIHIHIFGIINNVVCYFIKGRQCITGDNPSSIAPLAQEDVMHTFLFGINNSYIDYINKEIRQKIEKCINDMEDDLFAQDAKCLIQNKLLDSTNELIQNVAQTAQTNYFKPIMQSITALPIHDLALLAESMINITSLRRKIALDGNTGTVGGPVDVAIITKYDGFVWIKRKHYFDKN</sequence>
<accession>A0A9D1MBJ2</accession>
<evidence type="ECO:0000313" key="2">
    <source>
        <dbReference type="Proteomes" id="UP000824109"/>
    </source>
</evidence>
<organism evidence="1 2">
    <name type="scientific">Candidatus Ornithomonoglobus merdipullorum</name>
    <dbReference type="NCBI Taxonomy" id="2840895"/>
    <lineage>
        <taxon>Bacteria</taxon>
        <taxon>Bacillati</taxon>
        <taxon>Bacillota</taxon>
        <taxon>Clostridia</taxon>
        <taxon>Candidatus Ornithomonoglobus</taxon>
    </lineage>
</organism>
<dbReference type="EMBL" id="DVNB01000051">
    <property type="protein sequence ID" value="HIU57174.1"/>
    <property type="molecule type" value="Genomic_DNA"/>
</dbReference>
<evidence type="ECO:0000313" key="1">
    <source>
        <dbReference type="EMBL" id="HIU57174.1"/>
    </source>
</evidence>
<proteinExistence type="predicted"/>
<comment type="caution">
    <text evidence="1">The sequence shown here is derived from an EMBL/GenBank/DDBJ whole genome shotgun (WGS) entry which is preliminary data.</text>
</comment>
<reference evidence="1" key="2">
    <citation type="journal article" date="2021" name="PeerJ">
        <title>Extensive microbial diversity within the chicken gut microbiome revealed by metagenomics and culture.</title>
        <authorList>
            <person name="Gilroy R."/>
            <person name="Ravi A."/>
            <person name="Getino M."/>
            <person name="Pursley I."/>
            <person name="Horton D.L."/>
            <person name="Alikhan N.F."/>
            <person name="Baker D."/>
            <person name="Gharbi K."/>
            <person name="Hall N."/>
            <person name="Watson M."/>
            <person name="Adriaenssens E.M."/>
            <person name="Foster-Nyarko E."/>
            <person name="Jarju S."/>
            <person name="Secka A."/>
            <person name="Antonio M."/>
            <person name="Oren A."/>
            <person name="Chaudhuri R.R."/>
            <person name="La Ragione R."/>
            <person name="Hildebrand F."/>
            <person name="Pallen M.J."/>
        </authorList>
    </citation>
    <scope>NUCLEOTIDE SEQUENCE</scope>
    <source>
        <strain evidence="1">USAMLcec3-3695</strain>
    </source>
</reference>
<gene>
    <name evidence="1" type="ORF">IAA61_05095</name>
</gene>
<protein>
    <submittedName>
        <fullName evidence="1">Uncharacterized protein</fullName>
    </submittedName>
</protein>
<dbReference type="Proteomes" id="UP000824109">
    <property type="component" value="Unassembled WGS sequence"/>
</dbReference>
<name>A0A9D1MBJ2_9FIRM</name>
<reference evidence="1" key="1">
    <citation type="submission" date="2020-10" db="EMBL/GenBank/DDBJ databases">
        <authorList>
            <person name="Gilroy R."/>
        </authorList>
    </citation>
    <scope>NUCLEOTIDE SEQUENCE</scope>
    <source>
        <strain evidence="1">USAMLcec3-3695</strain>
    </source>
</reference>
<dbReference type="AlphaFoldDB" id="A0A9D1MBJ2"/>